<dbReference type="InterPro" id="IPR003737">
    <property type="entry name" value="GlcNAc_PI_deacetylase-related"/>
</dbReference>
<dbReference type="InterPro" id="IPR024078">
    <property type="entry name" value="LmbE-like_dom_sf"/>
</dbReference>
<evidence type="ECO:0000313" key="2">
    <source>
        <dbReference type="EMBL" id="MCF8587754.1"/>
    </source>
</evidence>
<dbReference type="Proteomes" id="UP001200110">
    <property type="component" value="Unassembled WGS sequence"/>
</dbReference>
<name>A0ABS9IQC2_9ACTN</name>
<organism evidence="2 3">
    <name type="scientific">Gordonia liuliyuniae</name>
    <dbReference type="NCBI Taxonomy" id="2911517"/>
    <lineage>
        <taxon>Bacteria</taxon>
        <taxon>Bacillati</taxon>
        <taxon>Actinomycetota</taxon>
        <taxon>Actinomycetes</taxon>
        <taxon>Mycobacteriales</taxon>
        <taxon>Gordoniaceae</taxon>
        <taxon>Gordonia</taxon>
    </lineage>
</organism>
<dbReference type="Pfam" id="PF02585">
    <property type="entry name" value="PIG-L"/>
    <property type="match status" value="1"/>
</dbReference>
<protein>
    <submittedName>
        <fullName evidence="2">PIG-L family deacetylase</fullName>
    </submittedName>
</protein>
<dbReference type="PANTHER" id="PTHR12993:SF26">
    <property type="entry name" value="1D-MYO-INOSITOL 2-ACETAMIDO-2-DEOXY-ALPHA-D-GLUCOPYRANOSIDE DEACETYLASE"/>
    <property type="match status" value="1"/>
</dbReference>
<dbReference type="Gene3D" id="3.40.50.10320">
    <property type="entry name" value="LmbE-like"/>
    <property type="match status" value="1"/>
</dbReference>
<dbReference type="EMBL" id="JAKKOR010000003">
    <property type="protein sequence ID" value="MCF8587754.1"/>
    <property type="molecule type" value="Genomic_DNA"/>
</dbReference>
<evidence type="ECO:0000313" key="3">
    <source>
        <dbReference type="Proteomes" id="UP001200110"/>
    </source>
</evidence>
<reference evidence="2 3" key="1">
    <citation type="submission" date="2022-01" db="EMBL/GenBank/DDBJ databases">
        <authorList>
            <person name="Huang Y."/>
        </authorList>
    </citation>
    <scope>NUCLEOTIDE SEQUENCE [LARGE SCALE GENOMIC DNA]</scope>
    <source>
        <strain evidence="2 3">HY366</strain>
    </source>
</reference>
<accession>A0ABS9IQC2</accession>
<dbReference type="RefSeq" id="WP_236996983.1">
    <property type="nucleotide sequence ID" value="NZ_JAKKOR010000003.1"/>
</dbReference>
<dbReference type="PANTHER" id="PTHR12993">
    <property type="entry name" value="N-ACETYLGLUCOSAMINYL-PHOSPHATIDYLINOSITOL DE-N-ACETYLASE-RELATED"/>
    <property type="match status" value="1"/>
</dbReference>
<comment type="caution">
    <text evidence="2">The sequence shown here is derived from an EMBL/GenBank/DDBJ whole genome shotgun (WGS) entry which is preliminary data.</text>
</comment>
<sequence>MDAVSDIVRAVFVHAHPDDESLWTGGAIAAHIARGGDADLVTATWAPGTHRHRELLDAARELGLPRPPITLGYADSMVPESAPDAPSVLEVPFDEQVALLVAQIRLLRPQILVTYDAFGIYGHPDHIHVNRLVCAAADAAPLVHYRPESGQPWQVKSLYFATIPVTVVNLLRPYLPDERHLPIIGTPDADIDLVLDVQSQLGAKIRAIYSHKTEMKRSASMRNFASVPAEPQRQFLGREAYTRRDLVPGGAELAPEA</sequence>
<keyword evidence="3" id="KW-1185">Reference proteome</keyword>
<evidence type="ECO:0000256" key="1">
    <source>
        <dbReference type="ARBA" id="ARBA00022833"/>
    </source>
</evidence>
<keyword evidence="1" id="KW-0862">Zinc</keyword>
<proteinExistence type="predicted"/>
<dbReference type="SUPFAM" id="SSF102588">
    <property type="entry name" value="LmbE-like"/>
    <property type="match status" value="1"/>
</dbReference>
<gene>
    <name evidence="2" type="ORF">L5G33_04625</name>
</gene>